<dbReference type="EMBL" id="JACHMH010000001">
    <property type="protein sequence ID" value="MBB4674961.1"/>
    <property type="molecule type" value="Genomic_DNA"/>
</dbReference>
<keyword evidence="1" id="KW-0472">Membrane</keyword>
<evidence type="ECO:0000313" key="3">
    <source>
        <dbReference type="Proteomes" id="UP000533598"/>
    </source>
</evidence>
<name>A0A7W7FQH5_9PSEU</name>
<gene>
    <name evidence="2" type="ORF">HNR67_001079</name>
</gene>
<dbReference type="RefSeq" id="WP_185001007.1">
    <property type="nucleotide sequence ID" value="NZ_BAAAUI010000018.1"/>
</dbReference>
<comment type="caution">
    <text evidence="2">The sequence shown here is derived from an EMBL/GenBank/DDBJ whole genome shotgun (WGS) entry which is preliminary data.</text>
</comment>
<keyword evidence="3" id="KW-1185">Reference proteome</keyword>
<organism evidence="2 3">
    <name type="scientific">Crossiella cryophila</name>
    <dbReference type="NCBI Taxonomy" id="43355"/>
    <lineage>
        <taxon>Bacteria</taxon>
        <taxon>Bacillati</taxon>
        <taxon>Actinomycetota</taxon>
        <taxon>Actinomycetes</taxon>
        <taxon>Pseudonocardiales</taxon>
        <taxon>Pseudonocardiaceae</taxon>
        <taxon>Crossiella</taxon>
    </lineage>
</organism>
<sequence length="270" mass="27844">MTTNERRPGVPDGPPWSVDLIADLHAGVLDPAVAAQLRPRIEADPEAREILAALDETQAELAALPPLRMPEHVASRIEAAIENEVRLAMAARPGAAPLAPPAPPQFHQQPPQPQPMAQVVDLASARRRRNKTIGWGIGAVVGLAAATGLIFATLPGQAPTVGTAQPTSAVTTPSAPDGGVLALKGSDLDGKSVPGGIAGSKDYGPFTDPAKLKACLATHNTGGFAQLAARQITLDGKPGVLLLMSNKPGQQRILVVSADCSVLKDTTVGR</sequence>
<dbReference type="Proteomes" id="UP000533598">
    <property type="component" value="Unassembled WGS sequence"/>
</dbReference>
<accession>A0A7W7FQH5</accession>
<evidence type="ECO:0000313" key="2">
    <source>
        <dbReference type="EMBL" id="MBB4674961.1"/>
    </source>
</evidence>
<reference evidence="2 3" key="1">
    <citation type="submission" date="2020-08" db="EMBL/GenBank/DDBJ databases">
        <title>Sequencing the genomes of 1000 actinobacteria strains.</title>
        <authorList>
            <person name="Klenk H.-P."/>
        </authorList>
    </citation>
    <scope>NUCLEOTIDE SEQUENCE [LARGE SCALE GENOMIC DNA]</scope>
    <source>
        <strain evidence="2 3">DSM 44230</strain>
    </source>
</reference>
<keyword evidence="1" id="KW-1133">Transmembrane helix</keyword>
<feature type="transmembrane region" description="Helical" evidence="1">
    <location>
        <begin position="133"/>
        <end position="154"/>
    </location>
</feature>
<evidence type="ECO:0000256" key="1">
    <source>
        <dbReference type="SAM" id="Phobius"/>
    </source>
</evidence>
<keyword evidence="1" id="KW-0812">Transmembrane</keyword>
<dbReference type="AlphaFoldDB" id="A0A7W7FQH5"/>
<proteinExistence type="predicted"/>
<protein>
    <submittedName>
        <fullName evidence="2">Uncharacterized protein</fullName>
    </submittedName>
</protein>